<reference evidence="3" key="1">
    <citation type="submission" date="2016-01" db="EMBL/GenBank/DDBJ databases">
        <title>Draft genome sequence of Thermodesulfovibrio aggregans strain TGE-P1.</title>
        <authorList>
            <person name="Sekiguchi Y."/>
            <person name="Ohashi A."/>
            <person name="Matsuura N."/>
            <person name="Tourlousse M.D."/>
        </authorList>
    </citation>
    <scope>NUCLEOTIDE SEQUENCE [LARGE SCALE GENOMIC DNA]</scope>
    <source>
        <strain evidence="3">TGE-P1</strain>
    </source>
</reference>
<evidence type="ECO:0000313" key="3">
    <source>
        <dbReference type="Proteomes" id="UP000054976"/>
    </source>
</evidence>
<accession>A0A0U9HNW4</accession>
<dbReference type="EMBL" id="BCNO01000001">
    <property type="protein sequence ID" value="GAQ94153.1"/>
    <property type="molecule type" value="Genomic_DNA"/>
</dbReference>
<organism evidence="2 3">
    <name type="scientific">Thermodesulfovibrio aggregans</name>
    <dbReference type="NCBI Taxonomy" id="86166"/>
    <lineage>
        <taxon>Bacteria</taxon>
        <taxon>Pseudomonadati</taxon>
        <taxon>Nitrospirota</taxon>
        <taxon>Thermodesulfovibrionia</taxon>
        <taxon>Thermodesulfovibrionales</taxon>
        <taxon>Thermodesulfovibrionaceae</taxon>
        <taxon>Thermodesulfovibrio</taxon>
    </lineage>
</organism>
<comment type="caution">
    <text evidence="2">The sequence shown here is derived from an EMBL/GenBank/DDBJ whole genome shotgun (WGS) entry which is preliminary data.</text>
</comment>
<feature type="domain" description="Polymerase beta nucleotidyltransferase" evidence="1">
    <location>
        <begin position="4"/>
        <end position="104"/>
    </location>
</feature>
<evidence type="ECO:0000259" key="1">
    <source>
        <dbReference type="Pfam" id="PF18765"/>
    </source>
</evidence>
<dbReference type="Gene3D" id="3.30.460.10">
    <property type="entry name" value="Beta Polymerase, domain 2"/>
    <property type="match status" value="1"/>
</dbReference>
<dbReference type="InterPro" id="IPR052930">
    <property type="entry name" value="TA_antitoxin_MntA"/>
</dbReference>
<dbReference type="CDD" id="cd05403">
    <property type="entry name" value="NT_KNTase_like"/>
    <property type="match status" value="1"/>
</dbReference>
<dbReference type="STRING" id="86166.TAGGR_1331"/>
<dbReference type="PANTHER" id="PTHR43852">
    <property type="entry name" value="NUCLEOTIDYLTRANSFERASE"/>
    <property type="match status" value="1"/>
</dbReference>
<dbReference type="SUPFAM" id="SSF81301">
    <property type="entry name" value="Nucleotidyltransferase"/>
    <property type="match status" value="1"/>
</dbReference>
<dbReference type="Pfam" id="PF18765">
    <property type="entry name" value="Polbeta"/>
    <property type="match status" value="1"/>
</dbReference>
<proteinExistence type="predicted"/>
<evidence type="ECO:0000313" key="2">
    <source>
        <dbReference type="EMBL" id="GAQ94153.1"/>
    </source>
</evidence>
<dbReference type="InterPro" id="IPR043519">
    <property type="entry name" value="NT_sf"/>
</dbReference>
<sequence>MLSITEIAEKYKISMIYLFGSQAEAGKRYIDGYEVSSEPYSDLDVAVYFEELPDNPILTYGELYRDFSILFEPFEIDLVFMHEQDSLFQYEIIKGIRIYAKDENFADEYEELIMKKASDLAFKQKEFIEDILEAIDNGYFQFEYKANN</sequence>
<name>A0A0U9HNW4_9BACT</name>
<dbReference type="AlphaFoldDB" id="A0A0U9HNW4"/>
<dbReference type="OrthoDB" id="90159at2"/>
<gene>
    <name evidence="2" type="ORF">TAGGR_1331</name>
</gene>
<keyword evidence="3" id="KW-1185">Reference proteome</keyword>
<dbReference type="PANTHER" id="PTHR43852:SF4">
    <property type="entry name" value="NUCLEOTIDYLTRANSFERASE"/>
    <property type="match status" value="1"/>
</dbReference>
<dbReference type="Proteomes" id="UP000054976">
    <property type="component" value="Unassembled WGS sequence"/>
</dbReference>
<dbReference type="RefSeq" id="WP_059175626.1">
    <property type="nucleotide sequence ID" value="NZ_BCNO01000001.1"/>
</dbReference>
<protein>
    <recommendedName>
        <fullName evidence="1">Polymerase beta nucleotidyltransferase domain-containing protein</fullName>
    </recommendedName>
</protein>
<dbReference type="InterPro" id="IPR041633">
    <property type="entry name" value="Polbeta"/>
</dbReference>